<dbReference type="STRING" id="1121291.SAMN02745134_02469"/>
<feature type="domain" description="Zinc-ribbon 15" evidence="1">
    <location>
        <begin position="23"/>
        <end position="122"/>
    </location>
</feature>
<dbReference type="InterPro" id="IPR031493">
    <property type="entry name" value="Zinc_ribbon_15"/>
</dbReference>
<protein>
    <submittedName>
        <fullName evidence="2">Zinc-ribbon family protein</fullName>
    </submittedName>
</protein>
<dbReference type="AlphaFoldDB" id="A0A1W1XNG5"/>
<dbReference type="PANTHER" id="PTHR36718">
    <property type="entry name" value="OS05G0435400 PROTEIN"/>
    <property type="match status" value="1"/>
</dbReference>
<name>A0A1W1XNG5_9CLOT</name>
<gene>
    <name evidence="2" type="ORF">SAMN02745134_02469</name>
</gene>
<evidence type="ECO:0000259" key="1">
    <source>
        <dbReference type="Pfam" id="PF17032"/>
    </source>
</evidence>
<evidence type="ECO:0000313" key="3">
    <source>
        <dbReference type="Proteomes" id="UP000192468"/>
    </source>
</evidence>
<evidence type="ECO:0000313" key="2">
    <source>
        <dbReference type="EMBL" id="SMC25519.1"/>
    </source>
</evidence>
<dbReference type="RefSeq" id="WP_084116294.1">
    <property type="nucleotide sequence ID" value="NZ_FWXH01000009.1"/>
</dbReference>
<dbReference type="Pfam" id="PF17032">
    <property type="entry name" value="Zn_ribbon_15"/>
    <property type="match status" value="1"/>
</dbReference>
<dbReference type="OrthoDB" id="4377018at2"/>
<dbReference type="EMBL" id="FWXH01000009">
    <property type="protein sequence ID" value="SMC25519.1"/>
    <property type="molecule type" value="Genomic_DNA"/>
</dbReference>
<dbReference type="InterPro" id="IPR053281">
    <property type="entry name" value="Double_zinc_ribbon"/>
</dbReference>
<dbReference type="PANTHER" id="PTHR36718:SF1">
    <property type="entry name" value="DOUBLE ZINC RIBBON PROTEIN MJ0416"/>
    <property type="match status" value="1"/>
</dbReference>
<proteinExistence type="predicted"/>
<sequence>MFFIGILGVESKQKEIKTIPNLICKACGKLTSYSLVKTYNCFQLFFIPIFNWGQKYILISKCCGSIFELTKEQGEDIEKGNEFIFDDLKMTIVEDNACKTNILCHNCGKSIEARFEFCPHCGAKLK</sequence>
<dbReference type="Proteomes" id="UP000192468">
    <property type="component" value="Unassembled WGS sequence"/>
</dbReference>
<organism evidence="2 3">
    <name type="scientific">Clostridium acidisoli DSM 12555</name>
    <dbReference type="NCBI Taxonomy" id="1121291"/>
    <lineage>
        <taxon>Bacteria</taxon>
        <taxon>Bacillati</taxon>
        <taxon>Bacillota</taxon>
        <taxon>Clostridia</taxon>
        <taxon>Eubacteriales</taxon>
        <taxon>Clostridiaceae</taxon>
        <taxon>Clostridium</taxon>
    </lineage>
</organism>
<keyword evidence="3" id="KW-1185">Reference proteome</keyword>
<accession>A0A1W1XNG5</accession>
<reference evidence="2 3" key="1">
    <citation type="submission" date="2017-04" db="EMBL/GenBank/DDBJ databases">
        <authorList>
            <person name="Afonso C.L."/>
            <person name="Miller P.J."/>
            <person name="Scott M.A."/>
            <person name="Spackman E."/>
            <person name="Goraichik I."/>
            <person name="Dimitrov K.M."/>
            <person name="Suarez D.L."/>
            <person name="Swayne D.E."/>
        </authorList>
    </citation>
    <scope>NUCLEOTIDE SEQUENCE [LARGE SCALE GENOMIC DNA]</scope>
    <source>
        <strain evidence="2 3">DSM 12555</strain>
    </source>
</reference>